<dbReference type="STRING" id="1658174.A0A1J9Q410"/>
<evidence type="ECO:0000313" key="4">
    <source>
        <dbReference type="EMBL" id="OJD22834.1"/>
    </source>
</evidence>
<reference evidence="4 5" key="1">
    <citation type="submission" date="2015-08" db="EMBL/GenBank/DDBJ databases">
        <title>Emmonsia species relationships and genome sequence.</title>
        <authorList>
            <person name="Cuomo C.A."/>
            <person name="Schwartz I.S."/>
            <person name="Kenyon C."/>
            <person name="De Hoog G.S."/>
            <person name="Govender N.P."/>
            <person name="Botha A."/>
            <person name="Moreno L."/>
            <person name="De Vries M."/>
            <person name="Munoz J.F."/>
            <person name="Stielow J.B."/>
        </authorList>
    </citation>
    <scope>NUCLEOTIDE SEQUENCE [LARGE SCALE GENOMIC DNA]</scope>
    <source>
        <strain evidence="4 5">EI222</strain>
    </source>
</reference>
<dbReference type="EMBL" id="LGTZ01000948">
    <property type="protein sequence ID" value="OJD22834.1"/>
    <property type="molecule type" value="Genomic_DNA"/>
</dbReference>
<dbReference type="SMART" id="SM01166">
    <property type="entry name" value="DUF1899"/>
    <property type="match status" value="1"/>
</dbReference>
<dbReference type="Proteomes" id="UP000242791">
    <property type="component" value="Unassembled WGS sequence"/>
</dbReference>
<dbReference type="InterPro" id="IPR015943">
    <property type="entry name" value="WD40/YVTN_repeat-like_dom_sf"/>
</dbReference>
<dbReference type="InterPro" id="IPR015048">
    <property type="entry name" value="DUF1899"/>
</dbReference>
<protein>
    <recommendedName>
        <fullName evidence="3">DUF1899 domain-containing protein</fullName>
    </recommendedName>
</protein>
<dbReference type="VEuPathDB" id="FungiDB:ACJ73_05820"/>
<dbReference type="InterPro" id="IPR036322">
    <property type="entry name" value="WD40_repeat_dom_sf"/>
</dbReference>
<comment type="caution">
    <text evidence="4">The sequence shown here is derived from an EMBL/GenBank/DDBJ whole genome shotgun (WGS) entry which is preliminary data.</text>
</comment>
<keyword evidence="1" id="KW-0853">WD repeat</keyword>
<keyword evidence="5" id="KW-1185">Reference proteome</keyword>
<gene>
    <name evidence="4" type="ORF">ACJ73_05820</name>
</gene>
<evidence type="ECO:0000256" key="1">
    <source>
        <dbReference type="ARBA" id="ARBA00022574"/>
    </source>
</evidence>
<feature type="domain" description="DUF1899" evidence="3">
    <location>
        <begin position="4"/>
        <end position="68"/>
    </location>
</feature>
<dbReference type="GO" id="GO:0007015">
    <property type="term" value="P:actin filament organization"/>
    <property type="evidence" value="ECO:0007669"/>
    <property type="project" value="TreeGrafter"/>
</dbReference>
<dbReference type="SUPFAM" id="SSF50978">
    <property type="entry name" value="WD40 repeat-like"/>
    <property type="match status" value="1"/>
</dbReference>
<dbReference type="GO" id="GO:0051015">
    <property type="term" value="F:actin filament binding"/>
    <property type="evidence" value="ECO:0007669"/>
    <property type="project" value="TreeGrafter"/>
</dbReference>
<evidence type="ECO:0000256" key="2">
    <source>
        <dbReference type="ARBA" id="ARBA00022737"/>
    </source>
</evidence>
<proteinExistence type="predicted"/>
<dbReference type="PANTHER" id="PTHR10856:SF0">
    <property type="entry name" value="CORONIN"/>
    <property type="match status" value="1"/>
</dbReference>
<name>A0A1J9Q410_9EURO</name>
<keyword evidence="2" id="KW-0677">Repeat</keyword>
<dbReference type="AlphaFoldDB" id="A0A1J9Q410"/>
<dbReference type="InterPro" id="IPR015505">
    <property type="entry name" value="Coronin"/>
</dbReference>
<dbReference type="OrthoDB" id="1850764at2759"/>
<evidence type="ECO:0000313" key="5">
    <source>
        <dbReference type="Proteomes" id="UP000242791"/>
    </source>
</evidence>
<dbReference type="Pfam" id="PF08953">
    <property type="entry name" value="DUF1899"/>
    <property type="match status" value="1"/>
</dbReference>
<sequence length="105" mass="11704">MAGRFVRSSKYRHVFGRSTRKEQCYDNLHVSKNAWDTNLVKANPKYISVNWETSGGGAFAVLPINETGKAPDRFPLFRGHTAVVLDTDWNPFNDSLIASGSDDGK</sequence>
<dbReference type="Gene3D" id="2.130.10.10">
    <property type="entry name" value="YVTN repeat-like/Quinoprotein amine dehydrogenase"/>
    <property type="match status" value="1"/>
</dbReference>
<feature type="non-terminal residue" evidence="4">
    <location>
        <position position="105"/>
    </location>
</feature>
<dbReference type="PANTHER" id="PTHR10856">
    <property type="entry name" value="CORONIN"/>
    <property type="match status" value="1"/>
</dbReference>
<evidence type="ECO:0000259" key="3">
    <source>
        <dbReference type="SMART" id="SM01166"/>
    </source>
</evidence>
<organism evidence="4 5">
    <name type="scientific">Blastomyces percursus</name>
    <dbReference type="NCBI Taxonomy" id="1658174"/>
    <lineage>
        <taxon>Eukaryota</taxon>
        <taxon>Fungi</taxon>
        <taxon>Dikarya</taxon>
        <taxon>Ascomycota</taxon>
        <taxon>Pezizomycotina</taxon>
        <taxon>Eurotiomycetes</taxon>
        <taxon>Eurotiomycetidae</taxon>
        <taxon>Onygenales</taxon>
        <taxon>Ajellomycetaceae</taxon>
        <taxon>Blastomyces</taxon>
    </lineage>
</organism>
<accession>A0A1J9Q410</accession>